<reference evidence="5" key="2">
    <citation type="submission" date="2010-07" db="EMBL/GenBank/DDBJ databases">
        <title>Complete genome sequence of Arthrobacter arilaitensis (strain DSM 16368 / CIP 108037 / JCM 13566 / Re117).</title>
        <authorList>
            <person name="Genoscope."/>
        </authorList>
    </citation>
    <scope>NUCLEOTIDE SEQUENCE [LARGE SCALE GENOMIC DNA]</scope>
    <source>
        <strain evidence="5">DSM 16368 / CIP 108037 / IAM 15318 / JCM 13566 / Re117</strain>
    </source>
</reference>
<dbReference type="GO" id="GO:0016746">
    <property type="term" value="F:acyltransferase activity"/>
    <property type="evidence" value="ECO:0007669"/>
    <property type="project" value="UniProtKB-KW"/>
</dbReference>
<dbReference type="EMBL" id="FQ311875">
    <property type="protein sequence ID" value="CBT75014.1"/>
    <property type="molecule type" value="Genomic_DNA"/>
</dbReference>
<feature type="domain" description="N-acetyltransferase" evidence="3">
    <location>
        <begin position="21"/>
        <end position="174"/>
    </location>
</feature>
<dbReference type="InterPro" id="IPR050832">
    <property type="entry name" value="Bact_Acetyltransf"/>
</dbReference>
<gene>
    <name evidence="4" type="ordered locus">AARI_07930</name>
</gene>
<dbReference type="SUPFAM" id="SSF55729">
    <property type="entry name" value="Acyl-CoA N-acyltransferases (Nat)"/>
    <property type="match status" value="1"/>
</dbReference>
<evidence type="ECO:0000256" key="2">
    <source>
        <dbReference type="ARBA" id="ARBA00023315"/>
    </source>
</evidence>
<evidence type="ECO:0000313" key="4">
    <source>
        <dbReference type="EMBL" id="CBT75014.1"/>
    </source>
</evidence>
<dbReference type="PANTHER" id="PTHR43877:SF2">
    <property type="entry name" value="AMINOALKYLPHOSPHONATE N-ACETYLTRANSFERASE-RELATED"/>
    <property type="match status" value="1"/>
</dbReference>
<evidence type="ECO:0000313" key="5">
    <source>
        <dbReference type="Proteomes" id="UP000006878"/>
    </source>
</evidence>
<dbReference type="PANTHER" id="PTHR43877">
    <property type="entry name" value="AMINOALKYLPHOSPHONATE N-ACETYLTRANSFERASE-RELATED-RELATED"/>
    <property type="match status" value="1"/>
</dbReference>
<reference evidence="5" key="1">
    <citation type="journal article" date="2010" name="PLoS ONE">
        <title>The Arthrobacter arilaitensis Re117 genome sequence reveals its genetic adaptation to the surface of cheese.</title>
        <authorList>
            <person name="Monnet C."/>
            <person name="Loux V."/>
            <person name="Gibrat J.F."/>
            <person name="Spinnler E."/>
            <person name="Barbe V."/>
            <person name="Vacherie B."/>
            <person name="Gavory F."/>
            <person name="Gourbeyre E."/>
            <person name="Siguier P."/>
            <person name="Chandler M."/>
            <person name="Elleuch R."/>
            <person name="Irlinger F."/>
            <person name="Vallaeys T."/>
        </authorList>
    </citation>
    <scope>NUCLEOTIDE SEQUENCE</scope>
    <source>
        <strain evidence="5">DSM 16368 / CIP 108037 / IAM 15318 / JCM 13566 / Re117</strain>
    </source>
</reference>
<keyword evidence="2 4" id="KW-0012">Acyltransferase</keyword>
<name>A0ABP1U0W5_GLUAR</name>
<dbReference type="EC" id="2.3.-.-" evidence="4"/>
<organism evidence="4 5">
    <name type="scientific">Glutamicibacter arilaitensis (strain DSM 16368 / CIP 108037 / IAM 15318 / JCM 13566 / NCIMB 14258 / Re117)</name>
    <name type="common">Arthrobacter arilaitensis</name>
    <dbReference type="NCBI Taxonomy" id="861360"/>
    <lineage>
        <taxon>Bacteria</taxon>
        <taxon>Bacillati</taxon>
        <taxon>Actinomycetota</taxon>
        <taxon>Actinomycetes</taxon>
        <taxon>Micrococcales</taxon>
        <taxon>Micrococcaceae</taxon>
        <taxon>Glutamicibacter</taxon>
    </lineage>
</organism>
<keyword evidence="5" id="KW-1185">Reference proteome</keyword>
<proteinExistence type="predicted"/>
<dbReference type="Gene3D" id="3.40.630.30">
    <property type="match status" value="1"/>
</dbReference>
<dbReference type="PROSITE" id="PS51186">
    <property type="entry name" value="GNAT"/>
    <property type="match status" value="1"/>
</dbReference>
<accession>A0ABP1U0W5</accession>
<evidence type="ECO:0000256" key="1">
    <source>
        <dbReference type="ARBA" id="ARBA00022679"/>
    </source>
</evidence>
<dbReference type="InterPro" id="IPR016181">
    <property type="entry name" value="Acyl_CoA_acyltransferase"/>
</dbReference>
<keyword evidence="1 4" id="KW-0808">Transferase</keyword>
<evidence type="ECO:0000259" key="3">
    <source>
        <dbReference type="PROSITE" id="PS51186"/>
    </source>
</evidence>
<dbReference type="Proteomes" id="UP000006878">
    <property type="component" value="Chromosome"/>
</dbReference>
<sequence>MPEGGKMLLNDGKLSVQGRNYLVREARIEDLEQVIALMEQDEIRRAEHSGAAGGPEHYLEAFGEIDADPAHALIVLEGEGGKIVGTMQLTTLPSLARRAAKRMQIEAVRVASESRRSGLGTQMIRWAICDAEHKGISLIQLTSDAQRQDAHRFYQRLGFIPSHVGFKMRLATRP</sequence>
<dbReference type="Pfam" id="PF00583">
    <property type="entry name" value="Acetyltransf_1"/>
    <property type="match status" value="1"/>
</dbReference>
<protein>
    <submittedName>
        <fullName evidence="4">GNAT-family acetyltransferase</fullName>
        <ecNumber evidence="4">2.3.-.-</ecNumber>
    </submittedName>
</protein>
<dbReference type="InterPro" id="IPR000182">
    <property type="entry name" value="GNAT_dom"/>
</dbReference>